<feature type="region of interest" description="Disordered" evidence="1">
    <location>
        <begin position="1"/>
        <end position="36"/>
    </location>
</feature>
<feature type="region of interest" description="Disordered" evidence="1">
    <location>
        <begin position="2797"/>
        <end position="2833"/>
    </location>
</feature>
<dbReference type="OrthoDB" id="548232at2759"/>
<dbReference type="Proteomes" id="UP000650467">
    <property type="component" value="Unassembled WGS sequence"/>
</dbReference>
<feature type="compositionally biased region" description="Low complexity" evidence="1">
    <location>
        <begin position="2797"/>
        <end position="2809"/>
    </location>
</feature>
<feature type="compositionally biased region" description="Polar residues" evidence="1">
    <location>
        <begin position="10"/>
        <end position="36"/>
    </location>
</feature>
<sequence>MALPGRRRNGPQQQPAATAPGTSQPQRSPGSNSQPLSTDLLIQRLEGVGDTQAVLQLLKQPRSAAAEQTFLFTAALKALARLLVASPASTGGAGSGRGGKSRTKEELQELQETVRSMVTETRARVLSFPLLSDTLTSLEVLLPALGGWRAAGLRPEDAALGLLAMAADIPQAAADADNLRPVPLPLLRDAFRAALRLTQMAQQQTQQSPSAQVDAAARRVRDAVQANLRHAVFPAPGEGAQAAVATARLHGADLAAMAAAAELAVMWDVEVPPAVMQLHVGHVDQLLAAAAGPAYAHVTDVEAKRRAADADQGTSSSSSSDNDGPSTSYSAPGRGRGRAAPRGRGGRGGGGRTGRGGAAPQGRGSAAGVAGGTATFESAEPPLPAELVAAAGQLDVTSLAQLLVAWASVPVGRPAPSPEWLDRAAALALRTQDPATMSKRGQLLRQPGYSLEPGVLTSLLWALSGRLGDRLAPETQALARAVAVTRTADFTSPQMVAVLYSLGRMKSVPAREQVGEFTKRLRPHLESLSPADAVRLLQALEALGYNPPARPWQQQQPRPQNSSGSNAREEPMDEGPAPSGAEIIGRLMVMVEGLGAHGSSGVGLEAGARGLSAAPSGLLLELLRSCAAWSVPFPEDYMGALESVVEQRVLRSLPPDQINMLSTRAVAMATLAPDRGGSRTAAAAAPAVSSVANANADAMRLGLLEGVMLPLAATRQGFVNGDMFCVALRDWMEVKGWEGITVDTATSLINSFAYSKSWALVPQLRKVMEGLMERALRLPVSQPREGSQLLLAVGRALRVMGDKMQCTPADSIADKVAPAVAPLLWSAIEQLSSPKGPNASDVAAAVKGLFVEARWRVPISADGDGSSSSSSSSVASEQATRRLLAELTAAAMAVEPELKEIKVSGVAWLLEGFAALQYRPSHDTLTRLYNAAAARLGERPAKAEEVVELLNSVTGMERVISEPAAATAAAEAPMAVGPAPATGRRATPVDELKARGRLLQQLALAALQEPALPVLVSPPEGLVAATKQMAALGLRPPTQQWLSGYTTLLQGLLPQLSPTGLAHGAEGLALLGAAPPSAFLDVLLTRADKHGVNKFEPYALGLLLGGAHTLRQNALAAQAAAESRLRGAGDDDEGEEAGTDSEEADIDRAAWLRRQLAAGVPVVAPLSTAAQEAWGRAHAAFVSEARKSNPMPRYLRAQQLLVVSAVTSFELSRPPLSQQAQTAAAGGAGKAGRGSAKLAAAASATTDFRARLEAEWLAETCASLLASRKAVGLTTAGGSGGISAALLPTPAMLESLISLASRVLGGRTDGAIACLVRATSASGSETSDAAAAGSGVGSSAAAAGSAATSADEQALAQEAARSNVLEFVRLSIQDLSQSTGHRWTTSFPAWISLLRAALQAGIRLSPSELGVFASALLNFAARRTRRALTAKGSGSTSATDSGEPQAASGGSGAAKALSPEGAELMAAVWQDLEEGLEGVLLPVLPWVPPPEMLKTLRFGLLEQPPAVLTAASLRQLALMCTYVTQAAPQLAADVSPVRRMSWWANVRAELLQRAQDEEVEKAWAKVQRGSSSGGGGSSGEAAGAALQRAGDLAAVCYGLLMHGGSGREGRDSRAGGSAGAAPSGAALPDDLATWMWLQLTRAGSAASSEIVWSPSSDERLVGLRALQLLWVARAVGCLHMLPRRVWGAAFGALGPERLNSKALLPRQLAQLVVLRSEALRGSSTSAEGGIPQQLPTALPPPVAGWFLDAWLGQVATSCRRLRLAKRATRAGAIGDADGITPAVAALAVAYCQPPTQKPPQYAVVLASAALPALAGAGGAARSDEGLCLADVWAFLRRVEPWPVTGSGNAGNSPGSADERAASWTGLPAAAVAATCQRILAASKPEAEDPMRPSEAVQFTVTLLNAAAVNGSSSSGGANALEAALPLLQALVPAAEAEVWALAAQECLGRAVLASALQVGLNAVTNTEPPLGADGAVASAREVAALVVGSVAVLLQPSAQAAGSQAASASVLDARNLPPGELAPLASAIIRLCPAATGTGDGAAPRIPRAAAAVLLRLLSTAEVVDRLPVARLEAALTRFLPAQHHQDQAAAGPLPMTEAVAQAISAKLQVGSSASFARTPVGLAVQLHRCGASGVLLQRALLAERDWAGREVALLQALALAAPREPLALSLRDHDPNRTPEESDAIVQPGEGPFGQLALGLCGGLIRVRWLALDDAAAGFACLAEVVPYLEGTKGSDGLFVLYNAVKRATTLVARRPAQLARDIQADPGQLWRLLEALLALVWQEEFNVCGTFCSAAGPYLIEPPSGRVFLECAEPLVVRHQQRMAQLLRGEEVATAAASSPSGDDQSAAGAVAYWWPPGSSEQPPPGGLLGLQLPEGDPDLLSARQLGLLYGAVVIHGRHTKEPLPFSVFEIDGVQQLYLAYVTALNLLAGRTDLPPHEHLAALLGALELVVFGAAELLPVGPDGVQPVESYDFYSDRLPFERFLAPVLARYAKAGAAEQPRPAGVELWDDGMQVFGLADLSEQSMLAGLYRKRSSSSEGGREAKAAPADLDWVHLYVPEVALPAHLRLPPGRRHGQPGGDPAADAAREAYVRSVAPSFELLRRLARFIKTSRRREQILRALQQDSSFSGFGDGRWVRVLEYALDPVGSNVRAEAEEQAEQLRKMTLVGGLLGLLQQQESSGSVPDGTRDRMMARWESAGLATATAAEGDEAAGISLVPEAEPGALGMAPGKDSAPAAPEDQMGTDTATPAPPRSAPPVPLADGAVAAAATGLSPPELAGGYCGTEQAPDLFQQAAPAAIQQPQQSQSLPPPLPPVQLQQQQQEPAERGNTGKGLLGAVAQIGALGSMMVAGAAQAVQNAISGVASAAGSTGGGASGELDAEQQQELRYLQVVLWARAAVKDCAVGLDEETRLVVLQRSRSCFRRSKATAVQS</sequence>
<feature type="compositionally biased region" description="Gly residues" evidence="1">
    <location>
        <begin position="346"/>
        <end position="359"/>
    </location>
</feature>
<reference evidence="2" key="1">
    <citation type="journal article" date="2020" name="bioRxiv">
        <title>Comparative genomics of Chlamydomonas.</title>
        <authorList>
            <person name="Craig R.J."/>
            <person name="Hasan A.R."/>
            <person name="Ness R.W."/>
            <person name="Keightley P.D."/>
        </authorList>
    </citation>
    <scope>NUCLEOTIDE SEQUENCE</scope>
    <source>
        <strain evidence="2">SAG 7.73</strain>
    </source>
</reference>
<dbReference type="EMBL" id="JAEHOC010000041">
    <property type="protein sequence ID" value="KAG2427323.1"/>
    <property type="molecule type" value="Genomic_DNA"/>
</dbReference>
<feature type="compositionally biased region" description="Pro residues" evidence="1">
    <location>
        <begin position="2751"/>
        <end position="2761"/>
    </location>
</feature>
<protein>
    <submittedName>
        <fullName evidence="2">Uncharacterized protein</fullName>
    </submittedName>
</protein>
<feature type="compositionally biased region" description="Low complexity" evidence="1">
    <location>
        <begin position="360"/>
        <end position="374"/>
    </location>
</feature>
<evidence type="ECO:0000313" key="2">
    <source>
        <dbReference type="EMBL" id="KAG2427323.1"/>
    </source>
</evidence>
<evidence type="ECO:0000256" key="1">
    <source>
        <dbReference type="SAM" id="MobiDB-lite"/>
    </source>
</evidence>
<comment type="caution">
    <text evidence="2">The sequence shown here is derived from an EMBL/GenBank/DDBJ whole genome shotgun (WGS) entry which is preliminary data.</text>
</comment>
<name>A0A835SPF9_CHLIN</name>
<organism evidence="2 3">
    <name type="scientific">Chlamydomonas incerta</name>
    <dbReference type="NCBI Taxonomy" id="51695"/>
    <lineage>
        <taxon>Eukaryota</taxon>
        <taxon>Viridiplantae</taxon>
        <taxon>Chlorophyta</taxon>
        <taxon>core chlorophytes</taxon>
        <taxon>Chlorophyceae</taxon>
        <taxon>CS clade</taxon>
        <taxon>Chlamydomonadales</taxon>
        <taxon>Chlamydomonadaceae</taxon>
        <taxon>Chlamydomonas</taxon>
    </lineage>
</organism>
<feature type="compositionally biased region" description="Low complexity" evidence="1">
    <location>
        <begin position="313"/>
        <end position="334"/>
    </location>
</feature>
<feature type="region of interest" description="Disordered" evidence="1">
    <location>
        <begin position="1430"/>
        <end position="1455"/>
    </location>
</feature>
<feature type="compositionally biased region" description="Low complexity" evidence="1">
    <location>
        <begin position="551"/>
        <end position="560"/>
    </location>
</feature>
<accession>A0A835SPF9</accession>
<keyword evidence="3" id="KW-1185">Reference proteome</keyword>
<feature type="compositionally biased region" description="Low complexity" evidence="1">
    <location>
        <begin position="1441"/>
        <end position="1455"/>
    </location>
</feature>
<proteinExistence type="predicted"/>
<feature type="region of interest" description="Disordered" evidence="1">
    <location>
        <begin position="2723"/>
        <end position="2762"/>
    </location>
</feature>
<feature type="region of interest" description="Disordered" evidence="1">
    <location>
        <begin position="547"/>
        <end position="579"/>
    </location>
</feature>
<feature type="compositionally biased region" description="Basic residues" evidence="1">
    <location>
        <begin position="335"/>
        <end position="345"/>
    </location>
</feature>
<evidence type="ECO:0000313" key="3">
    <source>
        <dbReference type="Proteomes" id="UP000650467"/>
    </source>
</evidence>
<feature type="region of interest" description="Disordered" evidence="1">
    <location>
        <begin position="303"/>
        <end position="377"/>
    </location>
</feature>
<gene>
    <name evidence="2" type="ORF">HXX76_012518</name>
</gene>